<dbReference type="InterPro" id="IPR000836">
    <property type="entry name" value="PRTase_dom"/>
</dbReference>
<proteinExistence type="predicted"/>
<evidence type="ECO:0000313" key="2">
    <source>
        <dbReference type="EMBL" id="MBC8571055.1"/>
    </source>
</evidence>
<accession>A0A926EAQ4</accession>
<dbReference type="CDD" id="cd06223">
    <property type="entry name" value="PRTases_typeI"/>
    <property type="match status" value="1"/>
</dbReference>
<feature type="domain" description="Phosphoribosyltransferase" evidence="1">
    <location>
        <begin position="43"/>
        <end position="173"/>
    </location>
</feature>
<evidence type="ECO:0000313" key="3">
    <source>
        <dbReference type="Proteomes" id="UP000660861"/>
    </source>
</evidence>
<organism evidence="2 3">
    <name type="scientific">Zongyangia hominis</name>
    <dbReference type="NCBI Taxonomy" id="2763677"/>
    <lineage>
        <taxon>Bacteria</taxon>
        <taxon>Bacillati</taxon>
        <taxon>Bacillota</taxon>
        <taxon>Clostridia</taxon>
        <taxon>Eubacteriales</taxon>
        <taxon>Oscillospiraceae</taxon>
        <taxon>Zongyangia</taxon>
    </lineage>
</organism>
<protein>
    <submittedName>
        <fullName evidence="2">Adenine phosphoribosyltransferase</fullName>
        <ecNumber evidence="2">2.4.2.7</ecNumber>
    </submittedName>
</protein>
<dbReference type="PANTHER" id="PTHR43218">
    <property type="entry name" value="PHOSPHORIBOSYLTRANSFERASE-RELATED"/>
    <property type="match status" value="1"/>
</dbReference>
<dbReference type="EMBL" id="JACRTC010000006">
    <property type="protein sequence ID" value="MBC8571055.1"/>
    <property type="molecule type" value="Genomic_DNA"/>
</dbReference>
<keyword evidence="3" id="KW-1185">Reference proteome</keyword>
<dbReference type="Proteomes" id="UP000660861">
    <property type="component" value="Unassembled WGS sequence"/>
</dbReference>
<dbReference type="RefSeq" id="WP_262398145.1">
    <property type="nucleotide sequence ID" value="NZ_JACRTC010000006.1"/>
</dbReference>
<sequence length="187" mass="21028">MEKSYKMTVAGLERELPLCKLSDELYIGAFVIFGDVELTIAAARELEKIAPEHDIMITAESKGIPLLYEMARQEKSKKYIIARKAPKLYMKNVISTEVTSITTAKKQMLYLDSEDMEAMRDKRVLIIDDVISTGESLRAVEKLVKRAGGKIVGKMAILAEGDAKYRDDIQYLEYLPLFNADGTPKAE</sequence>
<dbReference type="AlphaFoldDB" id="A0A926EAQ4"/>
<name>A0A926EAQ4_9FIRM</name>
<dbReference type="Pfam" id="PF00156">
    <property type="entry name" value="Pribosyltran"/>
    <property type="match status" value="1"/>
</dbReference>
<dbReference type="GO" id="GO:0003999">
    <property type="term" value="F:adenine phosphoribosyltransferase activity"/>
    <property type="evidence" value="ECO:0007669"/>
    <property type="project" value="UniProtKB-EC"/>
</dbReference>
<reference evidence="2" key="1">
    <citation type="submission" date="2020-08" db="EMBL/GenBank/DDBJ databases">
        <title>Genome public.</title>
        <authorList>
            <person name="Liu C."/>
            <person name="Sun Q."/>
        </authorList>
    </citation>
    <scope>NUCLEOTIDE SEQUENCE</scope>
    <source>
        <strain evidence="2">NSJ-54</strain>
    </source>
</reference>
<dbReference type="SUPFAM" id="SSF53271">
    <property type="entry name" value="PRTase-like"/>
    <property type="match status" value="1"/>
</dbReference>
<dbReference type="InterPro" id="IPR029057">
    <property type="entry name" value="PRTase-like"/>
</dbReference>
<dbReference type="EC" id="2.4.2.7" evidence="2"/>
<keyword evidence="2" id="KW-0808">Transferase</keyword>
<dbReference type="Gene3D" id="3.40.50.2020">
    <property type="match status" value="1"/>
</dbReference>
<dbReference type="NCBIfam" id="NF005592">
    <property type="entry name" value="PRK07322.1"/>
    <property type="match status" value="1"/>
</dbReference>
<comment type="caution">
    <text evidence="2">The sequence shown here is derived from an EMBL/GenBank/DDBJ whole genome shotgun (WGS) entry which is preliminary data.</text>
</comment>
<gene>
    <name evidence="2" type="ORF">H8709_09475</name>
</gene>
<dbReference type="PANTHER" id="PTHR43218:SF1">
    <property type="entry name" value="PHOSPHORIBOSYLTRANSFERASE"/>
    <property type="match status" value="1"/>
</dbReference>
<keyword evidence="2" id="KW-0328">Glycosyltransferase</keyword>
<evidence type="ECO:0000259" key="1">
    <source>
        <dbReference type="Pfam" id="PF00156"/>
    </source>
</evidence>